<keyword evidence="4" id="KW-0863">Zinc-finger</keyword>
<dbReference type="PANTHER" id="PTHR24082">
    <property type="entry name" value="NUCLEAR HORMONE RECEPTOR"/>
    <property type="match status" value="1"/>
</dbReference>
<dbReference type="EMBL" id="WUAV01000001">
    <property type="protein sequence ID" value="KAF1771609.1"/>
    <property type="molecule type" value="Genomic_DNA"/>
</dbReference>
<proteinExistence type="inferred from homology"/>
<keyword evidence="5" id="KW-0862">Zinc</keyword>
<dbReference type="GO" id="GO:0045944">
    <property type="term" value="P:positive regulation of transcription by RNA polymerase II"/>
    <property type="evidence" value="ECO:0007669"/>
    <property type="project" value="TreeGrafter"/>
</dbReference>
<evidence type="ECO:0000256" key="1">
    <source>
        <dbReference type="ARBA" id="ARBA00004496"/>
    </source>
</evidence>
<evidence type="ECO:0000256" key="6">
    <source>
        <dbReference type="ARBA" id="ARBA00023015"/>
    </source>
</evidence>
<keyword evidence="6" id="KW-0805">Transcription regulation</keyword>
<dbReference type="GO" id="GO:0005737">
    <property type="term" value="C:cytoplasm"/>
    <property type="evidence" value="ECO:0007669"/>
    <property type="project" value="UniProtKB-SubCell"/>
</dbReference>
<dbReference type="CTD" id="9806947"/>
<reference evidence="14 15" key="1">
    <citation type="submission" date="2019-12" db="EMBL/GenBank/DDBJ databases">
        <title>Chromosome-level assembly of the Caenorhabditis remanei genome.</title>
        <authorList>
            <person name="Teterina A.A."/>
            <person name="Willis J.H."/>
            <person name="Phillips P.C."/>
        </authorList>
    </citation>
    <scope>NUCLEOTIDE SEQUENCE [LARGE SCALE GENOMIC DNA]</scope>
    <source>
        <strain evidence="14 15">PX506</strain>
        <tissue evidence="14">Whole organism</tissue>
    </source>
</reference>
<dbReference type="FunFam" id="3.30.50.10:FF:000013">
    <property type="entry name" value="Nuclear receptor subfamily 1 group D member 2"/>
    <property type="match status" value="1"/>
</dbReference>
<dbReference type="GO" id="GO:0000978">
    <property type="term" value="F:RNA polymerase II cis-regulatory region sequence-specific DNA binding"/>
    <property type="evidence" value="ECO:0007669"/>
    <property type="project" value="TreeGrafter"/>
</dbReference>
<protein>
    <submittedName>
        <fullName evidence="14">Uncharacterized protein</fullName>
    </submittedName>
</protein>
<keyword evidence="8" id="KW-0804">Transcription</keyword>
<dbReference type="PRINTS" id="PR00398">
    <property type="entry name" value="STRDHORMONER"/>
</dbReference>
<feature type="domain" description="Nuclear receptor" evidence="12">
    <location>
        <begin position="111"/>
        <end position="187"/>
    </location>
</feature>
<comment type="similarity">
    <text evidence="2">Belongs to the nuclear hormone receptor family.</text>
</comment>
<evidence type="ECO:0000256" key="5">
    <source>
        <dbReference type="ARBA" id="ARBA00022833"/>
    </source>
</evidence>
<dbReference type="GeneID" id="9806947"/>
<keyword evidence="9" id="KW-0675">Receptor</keyword>
<organism evidence="14 15">
    <name type="scientific">Caenorhabditis remanei</name>
    <name type="common">Caenorhabditis vulgaris</name>
    <dbReference type="NCBI Taxonomy" id="31234"/>
    <lineage>
        <taxon>Eukaryota</taxon>
        <taxon>Metazoa</taxon>
        <taxon>Ecdysozoa</taxon>
        <taxon>Nematoda</taxon>
        <taxon>Chromadorea</taxon>
        <taxon>Rhabditida</taxon>
        <taxon>Rhabditina</taxon>
        <taxon>Rhabditomorpha</taxon>
        <taxon>Rhabditoidea</taxon>
        <taxon>Rhabditidae</taxon>
        <taxon>Peloderinae</taxon>
        <taxon>Caenorhabditis</taxon>
    </lineage>
</organism>
<dbReference type="InterPro" id="IPR013088">
    <property type="entry name" value="Znf_NHR/GATA"/>
</dbReference>
<dbReference type="Gene3D" id="1.10.565.10">
    <property type="entry name" value="Retinoid X Receptor"/>
    <property type="match status" value="1"/>
</dbReference>
<accession>A0A6A5HUY6</accession>
<dbReference type="KEGG" id="crq:GCK72_003436"/>
<sequence length="499" mass="54985">MDLSSTGSHLPCHLPLSLLTNLQSSPTASSSSFSSPPASSLLSPSPSSAFRPVIPRATVQIPTPAIDTFYMTAIQSLVVSTTSDDQYSELGPLEGTTSITKDENASTSAGTILCQVCSDKASGFHYGVFACEGCKGFFRRSIQQKIQYRACTRVEDCLILRNNRNRCQCCRLKKCLAVGMSRDAVRFGRVPKREKARMFEEMQKTNVQSQRDQIAIQYENLSEVMHKMNHAFAVLQNTLEKCTGPIYTDRCPISSNFIVIPLKAAIDFANSIPAFLSITQAHRVHLLQNSVFDVMLLASAASSTSSLSFPPGGIAYDQNSSNPMIPQIIQSISERIRQLPPQSIPILTAIAVCQADIMPDCQQPLLLSDQLWSVLGKVGGVQPLLVGPSLFKDVRSLRQWHNDRLRHVSQNFSPNQLLGIPQPVYLPPAFLSPPPSATSSSATSQKSEFIERHQSIASLLERPRRISSGPQEPLNLSLSRHQMKVEEMEVDEEVQIKQE</sequence>
<comment type="subcellular location">
    <subcellularLocation>
        <location evidence="1">Cytoplasm</location>
    </subcellularLocation>
</comment>
<dbReference type="GO" id="GO:0004879">
    <property type="term" value="F:nuclear receptor activity"/>
    <property type="evidence" value="ECO:0007669"/>
    <property type="project" value="TreeGrafter"/>
</dbReference>
<dbReference type="RefSeq" id="XP_003097320.2">
    <property type="nucleotide sequence ID" value="XM_003097272.2"/>
</dbReference>
<dbReference type="GO" id="GO:0008270">
    <property type="term" value="F:zinc ion binding"/>
    <property type="evidence" value="ECO:0007669"/>
    <property type="project" value="UniProtKB-KW"/>
</dbReference>
<dbReference type="InterPro" id="IPR001628">
    <property type="entry name" value="Znf_hrmn_rcpt"/>
</dbReference>
<dbReference type="PRINTS" id="PR00047">
    <property type="entry name" value="STROIDFINGER"/>
</dbReference>
<evidence type="ECO:0000259" key="12">
    <source>
        <dbReference type="PROSITE" id="PS51030"/>
    </source>
</evidence>
<dbReference type="SMART" id="SM00399">
    <property type="entry name" value="ZnF_C4"/>
    <property type="match status" value="1"/>
</dbReference>
<dbReference type="FunFam" id="1.10.565.10:FF:000069">
    <property type="entry name" value="Protein CBR-NHR-85"/>
    <property type="match status" value="1"/>
</dbReference>
<dbReference type="InterPro" id="IPR000536">
    <property type="entry name" value="Nucl_hrmn_rcpt_lig-bd"/>
</dbReference>
<dbReference type="AlphaFoldDB" id="A0A6A5HUY6"/>
<feature type="region of interest" description="Disordered" evidence="11">
    <location>
        <begin position="460"/>
        <end position="480"/>
    </location>
</feature>
<dbReference type="PANTHER" id="PTHR24082:SF334">
    <property type="entry name" value="NUCLEAR HORMONE RECEPTOR FAMILY MEMBER NHR-85"/>
    <property type="match status" value="1"/>
</dbReference>
<evidence type="ECO:0000259" key="13">
    <source>
        <dbReference type="PROSITE" id="PS51843"/>
    </source>
</evidence>
<keyword evidence="7" id="KW-0238">DNA-binding</keyword>
<dbReference type="SUPFAM" id="SSF48508">
    <property type="entry name" value="Nuclear receptor ligand-binding domain"/>
    <property type="match status" value="1"/>
</dbReference>
<feature type="domain" description="NR LBD" evidence="13">
    <location>
        <begin position="223"/>
        <end position="499"/>
    </location>
</feature>
<dbReference type="GO" id="GO:0000122">
    <property type="term" value="P:negative regulation of transcription by RNA polymerase II"/>
    <property type="evidence" value="ECO:0007669"/>
    <property type="project" value="TreeGrafter"/>
</dbReference>
<evidence type="ECO:0000256" key="11">
    <source>
        <dbReference type="SAM" id="MobiDB-lite"/>
    </source>
</evidence>
<dbReference type="PROSITE" id="PS51843">
    <property type="entry name" value="NR_LBD"/>
    <property type="match status" value="1"/>
</dbReference>
<evidence type="ECO:0000256" key="4">
    <source>
        <dbReference type="ARBA" id="ARBA00022771"/>
    </source>
</evidence>
<dbReference type="Proteomes" id="UP000483820">
    <property type="component" value="Chromosome I"/>
</dbReference>
<evidence type="ECO:0000256" key="10">
    <source>
        <dbReference type="ARBA" id="ARBA00023242"/>
    </source>
</evidence>
<evidence type="ECO:0000313" key="15">
    <source>
        <dbReference type="Proteomes" id="UP000483820"/>
    </source>
</evidence>
<evidence type="ECO:0000313" key="14">
    <source>
        <dbReference type="EMBL" id="KAF1771609.1"/>
    </source>
</evidence>
<comment type="caution">
    <text evidence="14">The sequence shown here is derived from an EMBL/GenBank/DDBJ whole genome shotgun (WGS) entry which is preliminary data.</text>
</comment>
<dbReference type="GO" id="GO:0030154">
    <property type="term" value="P:cell differentiation"/>
    <property type="evidence" value="ECO:0007669"/>
    <property type="project" value="TreeGrafter"/>
</dbReference>
<dbReference type="InterPro" id="IPR035500">
    <property type="entry name" value="NHR-like_dom_sf"/>
</dbReference>
<name>A0A6A5HUY6_CAERE</name>
<evidence type="ECO:0000256" key="8">
    <source>
        <dbReference type="ARBA" id="ARBA00023163"/>
    </source>
</evidence>
<dbReference type="CDD" id="cd07166">
    <property type="entry name" value="NR_DBD_REV_ERB"/>
    <property type="match status" value="1"/>
</dbReference>
<evidence type="ECO:0000256" key="2">
    <source>
        <dbReference type="ARBA" id="ARBA00005993"/>
    </source>
</evidence>
<dbReference type="PROSITE" id="PS51030">
    <property type="entry name" value="NUCLEAR_REC_DBD_2"/>
    <property type="match status" value="1"/>
</dbReference>
<dbReference type="Gene3D" id="3.30.50.10">
    <property type="entry name" value="Erythroid Transcription Factor GATA-1, subunit A"/>
    <property type="match status" value="1"/>
</dbReference>
<evidence type="ECO:0000256" key="7">
    <source>
        <dbReference type="ARBA" id="ARBA00023125"/>
    </source>
</evidence>
<dbReference type="Pfam" id="PF00105">
    <property type="entry name" value="zf-C4"/>
    <property type="match status" value="1"/>
</dbReference>
<dbReference type="GO" id="GO:0009755">
    <property type="term" value="P:hormone-mediated signaling pathway"/>
    <property type="evidence" value="ECO:0007669"/>
    <property type="project" value="TreeGrafter"/>
</dbReference>
<dbReference type="InterPro" id="IPR050234">
    <property type="entry name" value="Nuclear_hormone_rcpt_NR1"/>
</dbReference>
<dbReference type="InterPro" id="IPR001723">
    <property type="entry name" value="Nuclear_hrmn_rcpt"/>
</dbReference>
<keyword evidence="10" id="KW-0539">Nucleus</keyword>
<evidence type="ECO:0000256" key="9">
    <source>
        <dbReference type="ARBA" id="ARBA00023170"/>
    </source>
</evidence>
<evidence type="ECO:0000256" key="3">
    <source>
        <dbReference type="ARBA" id="ARBA00022723"/>
    </source>
</evidence>
<keyword evidence="3" id="KW-0479">Metal-binding</keyword>
<dbReference type="PROSITE" id="PS00031">
    <property type="entry name" value="NUCLEAR_REC_DBD_1"/>
    <property type="match status" value="1"/>
</dbReference>
<feature type="compositionally biased region" description="Polar residues" evidence="11">
    <location>
        <begin position="468"/>
        <end position="480"/>
    </location>
</feature>
<gene>
    <name evidence="14" type="ORF">GCK72_003436</name>
</gene>
<dbReference type="SUPFAM" id="SSF57716">
    <property type="entry name" value="Glucocorticoid receptor-like (DNA-binding domain)"/>
    <property type="match status" value="1"/>
</dbReference>